<feature type="non-terminal residue" evidence="5">
    <location>
        <position position="81"/>
    </location>
</feature>
<sequence>MAKQITMPQLSPSMSEGRLVAWKKKEGEKIEEGEVIAEVETDKAVMDLEAFESGVLRKILIQEGERVAVNAPIAIVGSADE</sequence>
<feature type="domain" description="Lipoyl-binding" evidence="4">
    <location>
        <begin position="2"/>
        <end position="77"/>
    </location>
</feature>
<dbReference type="Gene3D" id="2.40.50.100">
    <property type="match status" value="1"/>
</dbReference>
<dbReference type="PANTHER" id="PTHR23151">
    <property type="entry name" value="DIHYDROLIPOAMIDE ACETYL/SUCCINYL-TRANSFERASE-RELATED"/>
    <property type="match status" value="1"/>
</dbReference>
<dbReference type="CDD" id="cd06849">
    <property type="entry name" value="lipoyl_domain"/>
    <property type="match status" value="1"/>
</dbReference>
<evidence type="ECO:0000313" key="5">
    <source>
        <dbReference type="EMBL" id="VVM06866.1"/>
    </source>
</evidence>
<dbReference type="GO" id="GO:0045254">
    <property type="term" value="C:pyruvate dehydrogenase complex"/>
    <property type="evidence" value="ECO:0007669"/>
    <property type="project" value="InterPro"/>
</dbReference>
<dbReference type="PROSITE" id="PS00189">
    <property type="entry name" value="LIPOYL"/>
    <property type="match status" value="1"/>
</dbReference>
<keyword evidence="5" id="KW-0012">Acyltransferase</keyword>
<dbReference type="RefSeq" id="WP_342799715.1">
    <property type="nucleotide sequence ID" value="NZ_CABFUZ020000132.1"/>
</dbReference>
<evidence type="ECO:0000256" key="2">
    <source>
        <dbReference type="ARBA" id="ARBA00022823"/>
    </source>
</evidence>
<dbReference type="FunFam" id="2.40.50.100:FF:000010">
    <property type="entry name" value="Acetyltransferase component of pyruvate dehydrogenase complex"/>
    <property type="match status" value="1"/>
</dbReference>
<protein>
    <submittedName>
        <fullName evidence="5">Partial pyruvate dehydrogenase E2 component (Dihydrolipoamide acetyltransferase)</fullName>
        <ecNumber evidence="5">2.3.1.12</ecNumber>
    </submittedName>
</protein>
<dbReference type="InterPro" id="IPR003016">
    <property type="entry name" value="2-oxoA_DH_lipoyl-BS"/>
</dbReference>
<dbReference type="GO" id="GO:0006086">
    <property type="term" value="P:pyruvate decarboxylation to acetyl-CoA"/>
    <property type="evidence" value="ECO:0007669"/>
    <property type="project" value="InterPro"/>
</dbReference>
<evidence type="ECO:0000256" key="1">
    <source>
        <dbReference type="ARBA" id="ARBA00001938"/>
    </source>
</evidence>
<proteinExistence type="predicted"/>
<keyword evidence="2" id="KW-0450">Lipoyl</keyword>
<dbReference type="SUPFAM" id="SSF51230">
    <property type="entry name" value="Single hybrid motif"/>
    <property type="match status" value="1"/>
</dbReference>
<comment type="function">
    <text evidence="3">The pyruvate dehydrogenase complex catalyzes the overall conversion of pyruvate to acetyl-CoA and CO(2). It contains multiple copies of three enzymatic components: pyruvate dehydrogenase (E1), dihydrolipoamide acetyltransferase (E2) and lipoamide dehydrogenase (E3).</text>
</comment>
<evidence type="ECO:0000256" key="3">
    <source>
        <dbReference type="ARBA" id="ARBA00025211"/>
    </source>
</evidence>
<dbReference type="InterPro" id="IPR045257">
    <property type="entry name" value="E2/Pdx1"/>
</dbReference>
<dbReference type="GO" id="GO:0004742">
    <property type="term" value="F:dihydrolipoyllysine-residue acetyltransferase activity"/>
    <property type="evidence" value="ECO:0007669"/>
    <property type="project" value="UniProtKB-EC"/>
</dbReference>
<accession>A0A5E6MES3</accession>
<dbReference type="Pfam" id="PF00364">
    <property type="entry name" value="Biotin_lipoyl"/>
    <property type="match status" value="1"/>
</dbReference>
<comment type="cofactor">
    <cofactor evidence="1">
        <name>(R)-lipoate</name>
        <dbReference type="ChEBI" id="CHEBI:83088"/>
    </cofactor>
</comment>
<name>A0A5E6MES3_9BACT</name>
<gene>
    <name evidence="5" type="primary">DLAT/aceF/pdhC</name>
    <name evidence="5" type="ORF">MAMC_01306</name>
</gene>
<organism evidence="5 6">
    <name type="scientific">Methylacidimicrobium cyclopophantes</name>
    <dbReference type="NCBI Taxonomy" id="1041766"/>
    <lineage>
        <taxon>Bacteria</taxon>
        <taxon>Pseudomonadati</taxon>
        <taxon>Verrucomicrobiota</taxon>
        <taxon>Methylacidimicrobium</taxon>
    </lineage>
</organism>
<evidence type="ECO:0000313" key="6">
    <source>
        <dbReference type="Proteomes" id="UP000381693"/>
    </source>
</evidence>
<keyword evidence="5" id="KW-0808">Transferase</keyword>
<dbReference type="PANTHER" id="PTHR23151:SF90">
    <property type="entry name" value="DIHYDROLIPOYLLYSINE-RESIDUE ACETYLTRANSFERASE COMPONENT OF PYRUVATE DEHYDROGENASE COMPLEX, MITOCHONDRIAL-RELATED"/>
    <property type="match status" value="1"/>
</dbReference>
<dbReference type="InterPro" id="IPR000089">
    <property type="entry name" value="Biotin_lipoyl"/>
</dbReference>
<dbReference type="InterPro" id="IPR011053">
    <property type="entry name" value="Single_hybrid_motif"/>
</dbReference>
<dbReference type="AlphaFoldDB" id="A0A5E6MES3"/>
<evidence type="ECO:0000259" key="4">
    <source>
        <dbReference type="PROSITE" id="PS50968"/>
    </source>
</evidence>
<comment type="caution">
    <text evidence="5">The sequence shown here is derived from an EMBL/GenBank/DDBJ whole genome shotgun (WGS) entry which is preliminary data.</text>
</comment>
<dbReference type="PROSITE" id="PS50968">
    <property type="entry name" value="BIOTINYL_LIPOYL"/>
    <property type="match status" value="1"/>
</dbReference>
<dbReference type="Proteomes" id="UP000381693">
    <property type="component" value="Unassembled WGS sequence"/>
</dbReference>
<keyword evidence="5" id="KW-0670">Pyruvate</keyword>
<dbReference type="EMBL" id="CABFUZ020000132">
    <property type="protein sequence ID" value="VVM06866.1"/>
    <property type="molecule type" value="Genomic_DNA"/>
</dbReference>
<reference evidence="5" key="1">
    <citation type="submission" date="2019-09" db="EMBL/GenBank/DDBJ databases">
        <authorList>
            <person name="Cremers G."/>
        </authorList>
    </citation>
    <scope>NUCLEOTIDE SEQUENCE [LARGE SCALE GENOMIC DNA]</scope>
    <source>
        <strain evidence="5">3B</strain>
    </source>
</reference>
<keyword evidence="6" id="KW-1185">Reference proteome</keyword>
<dbReference type="EC" id="2.3.1.12" evidence="5"/>